<feature type="compositionally biased region" description="Polar residues" evidence="7">
    <location>
        <begin position="180"/>
        <end position="216"/>
    </location>
</feature>
<reference evidence="9 10" key="1">
    <citation type="journal article" date="2023" name="BMC Biol.">
        <title>The compact genome of the sponge Oopsacas minuta (Hexactinellida) is lacking key metazoan core genes.</title>
        <authorList>
            <person name="Santini S."/>
            <person name="Schenkelaars Q."/>
            <person name="Jourda C."/>
            <person name="Duchesne M."/>
            <person name="Belahbib H."/>
            <person name="Rocher C."/>
            <person name="Selva M."/>
            <person name="Riesgo A."/>
            <person name="Vervoort M."/>
            <person name="Leys S.P."/>
            <person name="Kodjabachian L."/>
            <person name="Le Bivic A."/>
            <person name="Borchiellini C."/>
            <person name="Claverie J.M."/>
            <person name="Renard E."/>
        </authorList>
    </citation>
    <scope>NUCLEOTIDE SEQUENCE [LARGE SCALE GENOMIC DNA]</scope>
    <source>
        <strain evidence="9">SPO-2</strain>
    </source>
</reference>
<keyword evidence="6" id="KW-0175">Coiled coil</keyword>
<dbReference type="SMART" id="SM00338">
    <property type="entry name" value="BRLZ"/>
    <property type="match status" value="1"/>
</dbReference>
<evidence type="ECO:0000256" key="3">
    <source>
        <dbReference type="ARBA" id="ARBA00023125"/>
    </source>
</evidence>
<protein>
    <submittedName>
        <fullName evidence="9">Cyclic AMP-responsive element-binding protein 3-like protein 2</fullName>
    </submittedName>
</protein>
<evidence type="ECO:0000313" key="9">
    <source>
        <dbReference type="EMBL" id="KAI6650540.1"/>
    </source>
</evidence>
<evidence type="ECO:0000256" key="5">
    <source>
        <dbReference type="ARBA" id="ARBA00023242"/>
    </source>
</evidence>
<dbReference type="Gene3D" id="1.20.5.170">
    <property type="match status" value="1"/>
</dbReference>
<dbReference type="PROSITE" id="PS00036">
    <property type="entry name" value="BZIP_BASIC"/>
    <property type="match status" value="1"/>
</dbReference>
<dbReference type="PANTHER" id="PTHR46004">
    <property type="entry name" value="CYCLIC AMP RESPONSE ELEMENT-BINDING PROTEIN A"/>
    <property type="match status" value="1"/>
</dbReference>
<dbReference type="EMBL" id="JAKMXF010000310">
    <property type="protein sequence ID" value="KAI6650540.1"/>
    <property type="molecule type" value="Genomic_DNA"/>
</dbReference>
<dbReference type="PANTHER" id="PTHR46004:SF3">
    <property type="entry name" value="CYCLIC AMP RESPONSE ELEMENT-BINDING PROTEIN A"/>
    <property type="match status" value="1"/>
</dbReference>
<keyword evidence="2" id="KW-0805">Transcription regulation</keyword>
<dbReference type="PROSITE" id="PS50217">
    <property type="entry name" value="BZIP"/>
    <property type="match status" value="1"/>
</dbReference>
<dbReference type="GO" id="GO:0035497">
    <property type="term" value="F:cAMP response element binding"/>
    <property type="evidence" value="ECO:0007669"/>
    <property type="project" value="TreeGrafter"/>
</dbReference>
<evidence type="ECO:0000256" key="1">
    <source>
        <dbReference type="ARBA" id="ARBA00004123"/>
    </source>
</evidence>
<evidence type="ECO:0000256" key="4">
    <source>
        <dbReference type="ARBA" id="ARBA00023163"/>
    </source>
</evidence>
<dbReference type="AlphaFoldDB" id="A0AAV7JQE9"/>
<sequence length="449" mass="51100">MSGEIYSYESDQITADMFLHPLPSALNTTCGDGVRDADYMLNWMEAFESYNSEEYQDSQYYPSQDCYQFNSDPFSFSQEGDLLWKQFEDPVYPETDLNYQPFTFPEYPLQDTQPSSTVESSITQSSQASSPVFSPDDSPASLTDSPTTKIGNERRKYTHTYQEDPSPPVVQRKRTRGQRDNTSQINSDHGYESMSSENISSPPYDPTLNNNKQKSPGVVTSVTRVIDGMIDKFSKSQVKLTEEEIEALHTAGLPIPTTLPLTKIEQNALKDVRRKLKNKQAAMENRRRKKEYVSELETKVADFEKQVSSLEERMNRIEREKQALETEVKKFRRESKLAKGSRSDNLQTGACLMVFVLCFGLVCGTWFTGFGQLGDTSLYQLNIKHSLSSTHNSRTLLDSTQIQQTTFEWVSDSLTSLYNEFISHFNSNSNYVSIMDLETSPCNNDSCVM</sequence>
<evidence type="ECO:0000259" key="8">
    <source>
        <dbReference type="PROSITE" id="PS50217"/>
    </source>
</evidence>
<feature type="domain" description="BZIP" evidence="8">
    <location>
        <begin position="268"/>
        <end position="331"/>
    </location>
</feature>
<dbReference type="Proteomes" id="UP001165289">
    <property type="component" value="Unassembled WGS sequence"/>
</dbReference>
<evidence type="ECO:0000256" key="7">
    <source>
        <dbReference type="SAM" id="MobiDB-lite"/>
    </source>
</evidence>
<feature type="coiled-coil region" evidence="6">
    <location>
        <begin position="266"/>
        <end position="334"/>
    </location>
</feature>
<dbReference type="InterPro" id="IPR046347">
    <property type="entry name" value="bZIP_sf"/>
</dbReference>
<comment type="caution">
    <text evidence="9">The sequence shown here is derived from an EMBL/GenBank/DDBJ whole genome shotgun (WGS) entry which is preliminary data.</text>
</comment>
<evidence type="ECO:0000313" key="10">
    <source>
        <dbReference type="Proteomes" id="UP001165289"/>
    </source>
</evidence>
<name>A0AAV7JQE9_9METZ</name>
<dbReference type="GO" id="GO:0000981">
    <property type="term" value="F:DNA-binding transcription factor activity, RNA polymerase II-specific"/>
    <property type="evidence" value="ECO:0007669"/>
    <property type="project" value="TreeGrafter"/>
</dbReference>
<proteinExistence type="predicted"/>
<feature type="compositionally biased region" description="Low complexity" evidence="7">
    <location>
        <begin position="115"/>
        <end position="130"/>
    </location>
</feature>
<dbReference type="SUPFAM" id="SSF57959">
    <property type="entry name" value="Leucine zipper domain"/>
    <property type="match status" value="1"/>
</dbReference>
<evidence type="ECO:0000256" key="2">
    <source>
        <dbReference type="ARBA" id="ARBA00023015"/>
    </source>
</evidence>
<keyword evidence="3" id="KW-0238">DNA-binding</keyword>
<feature type="region of interest" description="Disordered" evidence="7">
    <location>
        <begin position="97"/>
        <end position="216"/>
    </location>
</feature>
<evidence type="ECO:0000256" key="6">
    <source>
        <dbReference type="SAM" id="Coils"/>
    </source>
</evidence>
<keyword evidence="10" id="KW-1185">Reference proteome</keyword>
<dbReference type="Pfam" id="PF00170">
    <property type="entry name" value="bZIP_1"/>
    <property type="match status" value="1"/>
</dbReference>
<keyword evidence="4" id="KW-0804">Transcription</keyword>
<dbReference type="InterPro" id="IPR004827">
    <property type="entry name" value="bZIP"/>
</dbReference>
<keyword evidence="5" id="KW-0539">Nucleus</keyword>
<comment type="subcellular location">
    <subcellularLocation>
        <location evidence="1">Nucleus</location>
    </subcellularLocation>
</comment>
<dbReference type="GO" id="GO:0005634">
    <property type="term" value="C:nucleus"/>
    <property type="evidence" value="ECO:0007669"/>
    <property type="project" value="UniProtKB-SubCell"/>
</dbReference>
<accession>A0AAV7JQE9</accession>
<gene>
    <name evidence="9" type="ORF">LOD99_7591</name>
</gene>
<feature type="compositionally biased region" description="Polar residues" evidence="7">
    <location>
        <begin position="140"/>
        <end position="150"/>
    </location>
</feature>
<organism evidence="9 10">
    <name type="scientific">Oopsacas minuta</name>
    <dbReference type="NCBI Taxonomy" id="111878"/>
    <lineage>
        <taxon>Eukaryota</taxon>
        <taxon>Metazoa</taxon>
        <taxon>Porifera</taxon>
        <taxon>Hexactinellida</taxon>
        <taxon>Hexasterophora</taxon>
        <taxon>Lyssacinosida</taxon>
        <taxon>Leucopsacidae</taxon>
        <taxon>Oopsacas</taxon>
    </lineage>
</organism>